<name>A0A4P9XQZ2_9FUNG</name>
<sequence>LLPKERKAHAQKMKAKGNTEYSAKRYETAIHGYTQAIRFYADDPVFYANRAACYLSLGRYHDCIRDCDDALKRDNAYIKALNRRAAARESLMEFEEAVNDYTACCIIDGFQNQSFAVAMERALKALTDEKTKDVLKVRNLDLPSGYVISSYLEGFHCCIDAGVDEALAEVPENSTLAGDDMYRQALLHMKEQRYGDAERCFSDAAKAGCTRQHHAVAMCGVFFGLRGNVADAMREFASALEIQPDDVQVMVLRGATLLQLGDVAGGMSQFTQALSIADNNADIYYNRGQGFFIQGELDKAVADYKRAIEIDATRSVAFIQLGVAQYRMGEQRAAEATFRRATRGFPESAHVRIFHAELLIDQQRYDDAEKALEDASKLDPTNALAWVNRALLCMQQRSDASAAEELLLKAIEVDDECEAAMVSLAQLYLQQGKLKDALKLFERGVELARTEQEISTMVGYSEATRTQVSFANQHPELASRLTALHGAA</sequence>
<keyword evidence="5 10" id="KW-0802">TPR repeat</keyword>
<evidence type="ECO:0000256" key="10">
    <source>
        <dbReference type="PROSITE-ProRule" id="PRU00339"/>
    </source>
</evidence>
<keyword evidence="4" id="KW-1000">Mitochondrion outer membrane</keyword>
<accession>A0A4P9XQZ2</accession>
<dbReference type="GO" id="GO:0008320">
    <property type="term" value="F:protein transmembrane transporter activity"/>
    <property type="evidence" value="ECO:0007669"/>
    <property type="project" value="TreeGrafter"/>
</dbReference>
<evidence type="ECO:0000313" key="11">
    <source>
        <dbReference type="EMBL" id="RKP08468.1"/>
    </source>
</evidence>
<dbReference type="Pfam" id="PF13432">
    <property type="entry name" value="TPR_16"/>
    <property type="match status" value="2"/>
</dbReference>
<dbReference type="EMBL" id="KZ992600">
    <property type="protein sequence ID" value="RKP08468.1"/>
    <property type="molecule type" value="Genomic_DNA"/>
</dbReference>
<gene>
    <name evidence="11" type="ORF">THASP1DRAFT_15652</name>
</gene>
<dbReference type="SMART" id="SM00028">
    <property type="entry name" value="TPR"/>
    <property type="match status" value="11"/>
</dbReference>
<keyword evidence="6" id="KW-1133">Transmembrane helix</keyword>
<dbReference type="GO" id="GO:0005741">
    <property type="term" value="C:mitochondrial outer membrane"/>
    <property type="evidence" value="ECO:0007669"/>
    <property type="project" value="UniProtKB-SubCell"/>
</dbReference>
<feature type="repeat" description="TPR" evidence="10">
    <location>
        <begin position="281"/>
        <end position="314"/>
    </location>
</feature>
<dbReference type="Pfam" id="PF13181">
    <property type="entry name" value="TPR_8"/>
    <property type="match status" value="1"/>
</dbReference>
<evidence type="ECO:0000256" key="6">
    <source>
        <dbReference type="ARBA" id="ARBA00022989"/>
    </source>
</evidence>
<organism evidence="11 12">
    <name type="scientific">Thamnocephalis sphaerospora</name>
    <dbReference type="NCBI Taxonomy" id="78915"/>
    <lineage>
        <taxon>Eukaryota</taxon>
        <taxon>Fungi</taxon>
        <taxon>Fungi incertae sedis</taxon>
        <taxon>Zoopagomycota</taxon>
        <taxon>Zoopagomycotina</taxon>
        <taxon>Zoopagomycetes</taxon>
        <taxon>Zoopagales</taxon>
        <taxon>Sigmoideomycetaceae</taxon>
        <taxon>Thamnocephalis</taxon>
    </lineage>
</organism>
<evidence type="ECO:0000256" key="2">
    <source>
        <dbReference type="ARBA" id="ARBA00022692"/>
    </source>
</evidence>
<evidence type="ECO:0000256" key="7">
    <source>
        <dbReference type="ARBA" id="ARBA00023128"/>
    </source>
</evidence>
<evidence type="ECO:0000256" key="1">
    <source>
        <dbReference type="ARBA" id="ARBA00004572"/>
    </source>
</evidence>
<comment type="similarity">
    <text evidence="9">Belongs to the Tom70 family.</text>
</comment>
<feature type="non-terminal residue" evidence="11">
    <location>
        <position position="1"/>
    </location>
</feature>
<dbReference type="GO" id="GO:0045039">
    <property type="term" value="P:protein insertion into mitochondrial inner membrane"/>
    <property type="evidence" value="ECO:0007669"/>
    <property type="project" value="TreeGrafter"/>
</dbReference>
<dbReference type="AlphaFoldDB" id="A0A4P9XQZ2"/>
<keyword evidence="12" id="KW-1185">Reference proteome</keyword>
<dbReference type="STRING" id="78915.A0A4P9XQZ2"/>
<evidence type="ECO:0000256" key="4">
    <source>
        <dbReference type="ARBA" id="ARBA00022787"/>
    </source>
</evidence>
<dbReference type="Proteomes" id="UP000271241">
    <property type="component" value="Unassembled WGS sequence"/>
</dbReference>
<evidence type="ECO:0000256" key="3">
    <source>
        <dbReference type="ARBA" id="ARBA00022737"/>
    </source>
</evidence>
<keyword evidence="2" id="KW-0812">Transmembrane</keyword>
<evidence type="ECO:0000256" key="9">
    <source>
        <dbReference type="ARBA" id="ARBA00038030"/>
    </source>
</evidence>
<protein>
    <submittedName>
        <fullName evidence="11">Uncharacterized protein</fullName>
    </submittedName>
</protein>
<dbReference type="OrthoDB" id="2942533at2759"/>
<reference evidence="12" key="1">
    <citation type="journal article" date="2018" name="Nat. Microbiol.">
        <title>Leveraging single-cell genomics to expand the fungal tree of life.</title>
        <authorList>
            <person name="Ahrendt S.R."/>
            <person name="Quandt C.A."/>
            <person name="Ciobanu D."/>
            <person name="Clum A."/>
            <person name="Salamov A."/>
            <person name="Andreopoulos B."/>
            <person name="Cheng J.F."/>
            <person name="Woyke T."/>
            <person name="Pelin A."/>
            <person name="Henrissat B."/>
            <person name="Reynolds N.K."/>
            <person name="Benny G.L."/>
            <person name="Smith M.E."/>
            <person name="James T.Y."/>
            <person name="Grigoriev I.V."/>
        </authorList>
    </citation>
    <scope>NUCLEOTIDE SEQUENCE [LARGE SCALE GENOMIC DNA]</scope>
    <source>
        <strain evidence="12">RSA 1356</strain>
    </source>
</reference>
<keyword evidence="8" id="KW-0472">Membrane</keyword>
<evidence type="ECO:0000256" key="8">
    <source>
        <dbReference type="ARBA" id="ARBA00023136"/>
    </source>
</evidence>
<dbReference type="PANTHER" id="PTHR46208">
    <property type="entry name" value="MITOCHONDRIAL IMPORT RECEPTOR SUBUNIT TOM70"/>
    <property type="match status" value="1"/>
</dbReference>
<keyword evidence="7" id="KW-0496">Mitochondrion</keyword>
<dbReference type="Pfam" id="PF00515">
    <property type="entry name" value="TPR_1"/>
    <property type="match status" value="1"/>
</dbReference>
<dbReference type="Gene3D" id="1.25.40.10">
    <property type="entry name" value="Tetratricopeptide repeat domain"/>
    <property type="match status" value="2"/>
</dbReference>
<dbReference type="GO" id="GO:0030150">
    <property type="term" value="P:protein import into mitochondrial matrix"/>
    <property type="evidence" value="ECO:0007669"/>
    <property type="project" value="TreeGrafter"/>
</dbReference>
<proteinExistence type="inferred from homology"/>
<dbReference type="GO" id="GO:0030943">
    <property type="term" value="F:mitochondrion targeting sequence binding"/>
    <property type="evidence" value="ECO:0007669"/>
    <property type="project" value="TreeGrafter"/>
</dbReference>
<dbReference type="InterPro" id="IPR011990">
    <property type="entry name" value="TPR-like_helical_dom_sf"/>
</dbReference>
<evidence type="ECO:0000256" key="5">
    <source>
        <dbReference type="ARBA" id="ARBA00022803"/>
    </source>
</evidence>
<dbReference type="PROSITE" id="PS50005">
    <property type="entry name" value="TPR"/>
    <property type="match status" value="2"/>
</dbReference>
<evidence type="ECO:0000313" key="12">
    <source>
        <dbReference type="Proteomes" id="UP000271241"/>
    </source>
</evidence>
<keyword evidence="3" id="KW-0677">Repeat</keyword>
<comment type="subcellular location">
    <subcellularLocation>
        <location evidence="1">Mitochondrion outer membrane</location>
        <topology evidence="1">Single-pass membrane protein</topology>
    </subcellularLocation>
</comment>
<dbReference type="SUPFAM" id="SSF48452">
    <property type="entry name" value="TPR-like"/>
    <property type="match status" value="2"/>
</dbReference>
<dbReference type="PROSITE" id="PS50293">
    <property type="entry name" value="TPR_REGION"/>
    <property type="match status" value="1"/>
</dbReference>
<feature type="repeat" description="TPR" evidence="10">
    <location>
        <begin position="418"/>
        <end position="451"/>
    </location>
</feature>
<dbReference type="PANTHER" id="PTHR46208:SF1">
    <property type="entry name" value="MITOCHONDRIAL IMPORT RECEPTOR SUBUNIT TOM70"/>
    <property type="match status" value="1"/>
</dbReference>
<dbReference type="InterPro" id="IPR019734">
    <property type="entry name" value="TPR_rpt"/>
</dbReference>